<accession>A0A445KUL1</accession>
<evidence type="ECO:0000313" key="2">
    <source>
        <dbReference type="EMBL" id="RZC14645.1"/>
    </source>
</evidence>
<keyword evidence="3" id="KW-1185">Reference proteome</keyword>
<dbReference type="PANTHER" id="PTHR45642:SF34">
    <property type="entry name" value="GDSL-LIKE LIPASE_ACYLHYDROLASE"/>
    <property type="match status" value="1"/>
</dbReference>
<dbReference type="Proteomes" id="UP000289340">
    <property type="component" value="Chromosome 4"/>
</dbReference>
<name>A0A445KUL1_GLYSO</name>
<dbReference type="Pfam" id="PF00657">
    <property type="entry name" value="Lipase_GDSL"/>
    <property type="match status" value="1"/>
</dbReference>
<dbReference type="PANTHER" id="PTHR45642">
    <property type="entry name" value="GDSL ESTERASE/LIPASE EXL3"/>
    <property type="match status" value="1"/>
</dbReference>
<dbReference type="GO" id="GO:0005576">
    <property type="term" value="C:extracellular region"/>
    <property type="evidence" value="ECO:0007669"/>
    <property type="project" value="TreeGrafter"/>
</dbReference>
<dbReference type="AlphaFoldDB" id="A0A445KUL1"/>
<dbReference type="InterPro" id="IPR036514">
    <property type="entry name" value="SGNH_hydro_sf"/>
</dbReference>
<dbReference type="Gramene" id="XM_028371652.1">
    <property type="protein sequence ID" value="XP_028227453.1"/>
    <property type="gene ID" value="LOC114408562"/>
</dbReference>
<comment type="caution">
    <text evidence="2">The sequence shown here is derived from an EMBL/GenBank/DDBJ whole genome shotgun (WGS) entry which is preliminary data.</text>
</comment>
<protein>
    <submittedName>
        <fullName evidence="2">GDSL esterase/lipase EXL3</fullName>
    </submittedName>
</protein>
<dbReference type="SMR" id="A0A445KUL1"/>
<dbReference type="GO" id="GO:0016788">
    <property type="term" value="F:hydrolase activity, acting on ester bonds"/>
    <property type="evidence" value="ECO:0007669"/>
    <property type="project" value="InterPro"/>
</dbReference>
<dbReference type="InterPro" id="IPR001087">
    <property type="entry name" value="GDSL"/>
</dbReference>
<sequence>MVRSASNFLKEIYQLGARRVGVFSAPPIGCVPFQRTLFGGIVRKCAEKYNDAAKLFNNKLANELASLNRNVPNSRMVYVNLDVCNPLLDIIVNYQNYGFKVGDRGCCGTGKIEAAVLCNPLHPTCPDVGDYVFWDSFHPSENVYRKLVAPILRKYLYQFL</sequence>
<comment type="similarity">
    <text evidence="1">Belongs to the 'GDSL' lipolytic enzyme family.</text>
</comment>
<reference evidence="2 3" key="1">
    <citation type="submission" date="2018-09" db="EMBL/GenBank/DDBJ databases">
        <title>A high-quality reference genome of wild soybean provides a powerful tool to mine soybean genomes.</title>
        <authorList>
            <person name="Xie M."/>
            <person name="Chung C.Y.L."/>
            <person name="Li M.-W."/>
            <person name="Wong F.-L."/>
            <person name="Chan T.-F."/>
            <person name="Lam H.-M."/>
        </authorList>
    </citation>
    <scope>NUCLEOTIDE SEQUENCE [LARGE SCALE GENOMIC DNA]</scope>
    <source>
        <strain evidence="3">cv. W05</strain>
        <tissue evidence="2">Hypocotyl of etiolated seedlings</tissue>
    </source>
</reference>
<evidence type="ECO:0000313" key="3">
    <source>
        <dbReference type="Proteomes" id="UP000289340"/>
    </source>
</evidence>
<organism evidence="2 3">
    <name type="scientific">Glycine soja</name>
    <name type="common">Wild soybean</name>
    <dbReference type="NCBI Taxonomy" id="3848"/>
    <lineage>
        <taxon>Eukaryota</taxon>
        <taxon>Viridiplantae</taxon>
        <taxon>Streptophyta</taxon>
        <taxon>Embryophyta</taxon>
        <taxon>Tracheophyta</taxon>
        <taxon>Spermatophyta</taxon>
        <taxon>Magnoliopsida</taxon>
        <taxon>eudicotyledons</taxon>
        <taxon>Gunneridae</taxon>
        <taxon>Pentapetalae</taxon>
        <taxon>rosids</taxon>
        <taxon>fabids</taxon>
        <taxon>Fabales</taxon>
        <taxon>Fabaceae</taxon>
        <taxon>Papilionoideae</taxon>
        <taxon>50 kb inversion clade</taxon>
        <taxon>NPAAA clade</taxon>
        <taxon>indigoferoid/millettioid clade</taxon>
        <taxon>Phaseoleae</taxon>
        <taxon>Glycine</taxon>
        <taxon>Glycine subgen. Soja</taxon>
    </lineage>
</organism>
<dbReference type="Gene3D" id="3.40.50.1110">
    <property type="entry name" value="SGNH hydrolase"/>
    <property type="match status" value="1"/>
</dbReference>
<proteinExistence type="inferred from homology"/>
<dbReference type="EMBL" id="QZWG01000004">
    <property type="protein sequence ID" value="RZC14645.1"/>
    <property type="molecule type" value="Genomic_DNA"/>
</dbReference>
<dbReference type="InterPro" id="IPR050592">
    <property type="entry name" value="GDSL_lipolytic_enzyme"/>
</dbReference>
<evidence type="ECO:0000256" key="1">
    <source>
        <dbReference type="ARBA" id="ARBA00008668"/>
    </source>
</evidence>
<gene>
    <name evidence="2" type="ORF">D0Y65_008546</name>
</gene>